<sequence length="31" mass="3777">MYSPVLHREKREICRERIAAFYDSDLSSAWF</sequence>
<reference evidence="2" key="1">
    <citation type="submission" date="2016-10" db="EMBL/GenBank/DDBJ databases">
        <authorList>
            <person name="Varghese N."/>
        </authorList>
    </citation>
    <scope>NUCLEOTIDE SEQUENCE [LARGE SCALE GENOMIC DNA]</scope>
    <source>
        <strain evidence="2">DSM 12489</strain>
    </source>
</reference>
<evidence type="ECO:0000313" key="1">
    <source>
        <dbReference type="EMBL" id="SDW00391.1"/>
    </source>
</evidence>
<protein>
    <submittedName>
        <fullName evidence="1">Uncharacterized protein</fullName>
    </submittedName>
</protein>
<accession>A0A1H2PZX1</accession>
<organism evidence="1 2">
    <name type="scientific">Alicyclobacillus hesperidum</name>
    <dbReference type="NCBI Taxonomy" id="89784"/>
    <lineage>
        <taxon>Bacteria</taxon>
        <taxon>Bacillati</taxon>
        <taxon>Bacillota</taxon>
        <taxon>Bacilli</taxon>
        <taxon>Bacillales</taxon>
        <taxon>Alicyclobacillaceae</taxon>
        <taxon>Alicyclobacillus</taxon>
    </lineage>
</organism>
<dbReference type="Proteomes" id="UP000182589">
    <property type="component" value="Unassembled WGS sequence"/>
</dbReference>
<dbReference type="EMBL" id="FNOJ01000001">
    <property type="protein sequence ID" value="SDW00391.1"/>
    <property type="molecule type" value="Genomic_DNA"/>
</dbReference>
<evidence type="ECO:0000313" key="2">
    <source>
        <dbReference type="Proteomes" id="UP000182589"/>
    </source>
</evidence>
<proteinExistence type="predicted"/>
<keyword evidence="2" id="KW-1185">Reference proteome</keyword>
<name>A0A1H2PZX1_9BACL</name>
<dbReference type="AlphaFoldDB" id="A0A1H2PZX1"/>
<gene>
    <name evidence="1" type="ORF">SAMN04489725_1013</name>
</gene>